<reference evidence="1" key="1">
    <citation type="submission" date="2023-03" db="EMBL/GenBank/DDBJ databases">
        <title>Massive genome expansion in bonnet fungi (Mycena s.s.) driven by repeated elements and novel gene families across ecological guilds.</title>
        <authorList>
            <consortium name="Lawrence Berkeley National Laboratory"/>
            <person name="Harder C.B."/>
            <person name="Miyauchi S."/>
            <person name="Viragh M."/>
            <person name="Kuo A."/>
            <person name="Thoen E."/>
            <person name="Andreopoulos B."/>
            <person name="Lu D."/>
            <person name="Skrede I."/>
            <person name="Drula E."/>
            <person name="Henrissat B."/>
            <person name="Morin E."/>
            <person name="Kohler A."/>
            <person name="Barry K."/>
            <person name="LaButti K."/>
            <person name="Morin E."/>
            <person name="Salamov A."/>
            <person name="Lipzen A."/>
            <person name="Mereny Z."/>
            <person name="Hegedus B."/>
            <person name="Baldrian P."/>
            <person name="Stursova M."/>
            <person name="Weitz H."/>
            <person name="Taylor A."/>
            <person name="Grigoriev I.V."/>
            <person name="Nagy L.G."/>
            <person name="Martin F."/>
            <person name="Kauserud H."/>
        </authorList>
    </citation>
    <scope>NUCLEOTIDE SEQUENCE</scope>
    <source>
        <strain evidence="1">9144</strain>
    </source>
</reference>
<proteinExistence type="predicted"/>
<comment type="caution">
    <text evidence="1">The sequence shown here is derived from an EMBL/GenBank/DDBJ whole genome shotgun (WGS) entry which is preliminary data.</text>
</comment>
<name>A0AAD6Y8I0_9AGAR</name>
<evidence type="ECO:0000313" key="2">
    <source>
        <dbReference type="Proteomes" id="UP001219525"/>
    </source>
</evidence>
<gene>
    <name evidence="1" type="ORF">GGX14DRAFT_401349</name>
</gene>
<evidence type="ECO:0000313" key="1">
    <source>
        <dbReference type="EMBL" id="KAJ7199402.1"/>
    </source>
</evidence>
<organism evidence="1 2">
    <name type="scientific">Mycena pura</name>
    <dbReference type="NCBI Taxonomy" id="153505"/>
    <lineage>
        <taxon>Eukaryota</taxon>
        <taxon>Fungi</taxon>
        <taxon>Dikarya</taxon>
        <taxon>Basidiomycota</taxon>
        <taxon>Agaricomycotina</taxon>
        <taxon>Agaricomycetes</taxon>
        <taxon>Agaricomycetidae</taxon>
        <taxon>Agaricales</taxon>
        <taxon>Marasmiineae</taxon>
        <taxon>Mycenaceae</taxon>
        <taxon>Mycena</taxon>
    </lineage>
</organism>
<accession>A0AAD6Y8I0</accession>
<sequence>MLDPRGSYGPVRLRVWTLLNGPPWGFITASVSPGRLPALRDQSRMVVDAVSRKFTGYTAPVRHTAIPSTAPAAIVWYGYGCCIPIPVIHFAEAGQYLVEELLLLASILAIYSARAAQYRLPNTWVYRYSWQEQRNRLDFGLKIAKTSWAQDRLVIDQRVKWLGIRGKPPVTDLSTGILSVDRPVDLGFNLDDEQSAISLLKQSPEWVYLWAGSLYELGYKLKPGAGE</sequence>
<dbReference type="AlphaFoldDB" id="A0AAD6Y8I0"/>
<protein>
    <submittedName>
        <fullName evidence="1">Uncharacterized protein</fullName>
    </submittedName>
</protein>
<keyword evidence="2" id="KW-1185">Reference proteome</keyword>
<dbReference type="Proteomes" id="UP001219525">
    <property type="component" value="Unassembled WGS sequence"/>
</dbReference>
<dbReference type="EMBL" id="JARJCW010000068">
    <property type="protein sequence ID" value="KAJ7199402.1"/>
    <property type="molecule type" value="Genomic_DNA"/>
</dbReference>